<organism evidence="1 2">
    <name type="scientific">Thermoclostridium stercorarium subsp. thermolacticum DSM 2910</name>
    <dbReference type="NCBI Taxonomy" id="1121336"/>
    <lineage>
        <taxon>Bacteria</taxon>
        <taxon>Bacillati</taxon>
        <taxon>Bacillota</taxon>
        <taxon>Clostridia</taxon>
        <taxon>Eubacteriales</taxon>
        <taxon>Oscillospiraceae</taxon>
        <taxon>Thermoclostridium</taxon>
    </lineage>
</organism>
<dbReference type="SUPFAM" id="SSF53254">
    <property type="entry name" value="Phosphoglycerate mutase-like"/>
    <property type="match status" value="1"/>
</dbReference>
<reference evidence="1 2" key="1">
    <citation type="submission" date="2016-02" db="EMBL/GenBank/DDBJ databases">
        <title>Comparison of Clostridium stercorarium subspecies using comparative genomics and transcriptomics.</title>
        <authorList>
            <person name="Schellenberg J."/>
            <person name="Thallinger G."/>
            <person name="Levin D.B."/>
            <person name="Zhang X."/>
            <person name="Alvare G."/>
            <person name="Fristensky B."/>
            <person name="Sparling R."/>
        </authorList>
    </citation>
    <scope>NUCLEOTIDE SEQUENCE [LARGE SCALE GENOMIC DNA]</scope>
    <source>
        <strain evidence="1 2">DSM 2910</strain>
    </source>
</reference>
<dbReference type="InterPro" id="IPR029033">
    <property type="entry name" value="His_PPase_superfam"/>
</dbReference>
<dbReference type="InterPro" id="IPR013078">
    <property type="entry name" value="His_Pase_superF_clade-1"/>
</dbReference>
<dbReference type="Gene3D" id="3.40.50.1240">
    <property type="entry name" value="Phosphoglycerate mutase-like"/>
    <property type="match status" value="1"/>
</dbReference>
<dbReference type="Pfam" id="PF00300">
    <property type="entry name" value="His_Phos_1"/>
    <property type="match status" value="1"/>
</dbReference>
<dbReference type="CDD" id="cd07040">
    <property type="entry name" value="HP"/>
    <property type="match status" value="1"/>
</dbReference>
<dbReference type="Proteomes" id="UP000092971">
    <property type="component" value="Chromosome"/>
</dbReference>
<proteinExistence type="predicted"/>
<dbReference type="OrthoDB" id="9782128at2"/>
<sequence length="234" mass="27328">MRLYIIRHADPDYENDTITPDGHLEARALAERMRRTGLDKIFCSPLGRAMATMKYTADALGMDYEILDWTRELHELWFENTPWGPSMAWDIPGEFIRSRDTMPNHETWMKEEFFNQPIISEAFEKVKKGSDDFLKSLGYERIGGRYRILKRNTYKIAVFCHNGLALTWLAHLLEIPLTLMWSGFWLAPTSVTTVLFDERSDEWAVPRCLYVGDISHLYHAGLQEKPSGIIRNFY</sequence>
<evidence type="ECO:0000313" key="2">
    <source>
        <dbReference type="Proteomes" id="UP000092971"/>
    </source>
</evidence>
<dbReference type="SMART" id="SM00855">
    <property type="entry name" value="PGAM"/>
    <property type="match status" value="1"/>
</dbReference>
<accession>A0A1B1YFG6</accession>
<gene>
    <name evidence="1" type="ORF">CSTERTH_10950</name>
</gene>
<protein>
    <submittedName>
        <fullName evidence="1">Histidine phosphatase family protein</fullName>
    </submittedName>
</protein>
<dbReference type="EMBL" id="CP014672">
    <property type="protein sequence ID" value="ANW99509.1"/>
    <property type="molecule type" value="Genomic_DNA"/>
</dbReference>
<evidence type="ECO:0000313" key="1">
    <source>
        <dbReference type="EMBL" id="ANW99509.1"/>
    </source>
</evidence>
<name>A0A1B1YFG6_THEST</name>
<dbReference type="AlphaFoldDB" id="A0A1B1YFG6"/>
<dbReference type="RefSeq" id="WP_034839930.1">
    <property type="nucleotide sequence ID" value="NZ_CP014672.1"/>
</dbReference>